<evidence type="ECO:0008006" key="5">
    <source>
        <dbReference type="Google" id="ProtNLM"/>
    </source>
</evidence>
<keyword evidence="1" id="KW-0175">Coiled coil</keyword>
<feature type="compositionally biased region" description="Polar residues" evidence="2">
    <location>
        <begin position="14"/>
        <end position="23"/>
    </location>
</feature>
<feature type="region of interest" description="Disordered" evidence="2">
    <location>
        <begin position="115"/>
        <end position="158"/>
    </location>
</feature>
<organism evidence="3 4">
    <name type="scientific">Triparma columacea</name>
    <dbReference type="NCBI Taxonomy" id="722753"/>
    <lineage>
        <taxon>Eukaryota</taxon>
        <taxon>Sar</taxon>
        <taxon>Stramenopiles</taxon>
        <taxon>Ochrophyta</taxon>
        <taxon>Bolidophyceae</taxon>
        <taxon>Parmales</taxon>
        <taxon>Triparmaceae</taxon>
        <taxon>Triparma</taxon>
    </lineage>
</organism>
<evidence type="ECO:0000313" key="4">
    <source>
        <dbReference type="Proteomes" id="UP001165065"/>
    </source>
</evidence>
<accession>A0A9W7G3N6</accession>
<gene>
    <name evidence="3" type="ORF">TrCOL_g10739</name>
</gene>
<dbReference type="AlphaFoldDB" id="A0A9W7G3N6"/>
<comment type="caution">
    <text evidence="3">The sequence shown here is derived from an EMBL/GenBank/DDBJ whole genome shotgun (WGS) entry which is preliminary data.</text>
</comment>
<reference evidence="4" key="1">
    <citation type="journal article" date="2023" name="Commun. Biol.">
        <title>Genome analysis of Parmales, the sister group of diatoms, reveals the evolutionary specialization of diatoms from phago-mixotrophs to photoautotrophs.</title>
        <authorList>
            <person name="Ban H."/>
            <person name="Sato S."/>
            <person name="Yoshikawa S."/>
            <person name="Yamada K."/>
            <person name="Nakamura Y."/>
            <person name="Ichinomiya M."/>
            <person name="Sato N."/>
            <person name="Blanc-Mathieu R."/>
            <person name="Endo H."/>
            <person name="Kuwata A."/>
            <person name="Ogata H."/>
        </authorList>
    </citation>
    <scope>NUCLEOTIDE SEQUENCE [LARGE SCALE GENOMIC DNA]</scope>
</reference>
<feature type="coiled-coil region" evidence="1">
    <location>
        <begin position="572"/>
        <end position="599"/>
    </location>
</feature>
<evidence type="ECO:0000256" key="1">
    <source>
        <dbReference type="SAM" id="Coils"/>
    </source>
</evidence>
<dbReference type="Proteomes" id="UP001165065">
    <property type="component" value="Unassembled WGS sequence"/>
</dbReference>
<sequence length="725" mass="83548">MYTHSRPTPRATPTYFTPYSQGGNRDYIPMPGGDRFQSSIVEDLVYGTGRVTSTEREDRGNVNMPPPSPSAFSTMTQASNHSVNEVRREPDDGHGEWVRGKVTSLTQEIMEGLEGEGAPDCTSTSAPPPQPPPRSIRRGNTPMHSSQTPPTSRVTSGSPLMLKKLRVLQSSCLASLSRLREIQSSSTSGVPGSLAPTVDPGQVLEKVVRDQAYRIAALEEKLERQGEVYGNVLPAQAEYVKELEAAVAGMEREVSDLTAANERDKESFQDMVKVLEREKIRAERLEGKCGMLSGFASEVHERVRVGRERMVGMMATYRDRDLSRRCFEAIRGETRGGKEERVKMRRFLAKWKKQGVSKCFMAWERHVAEEKRYKVLVLRFMGRINNSIAFKALARWVEVVELRKHNRSVIGRFRSRMLNVTLGKSLRTWVEFRDSRRYARKVARRAFGRLVHGVKAEAFHIWAGCLGDEEIERRKVRAFKVLGRAINKQVGKGWDTWKAWVRERRREEGVLKRFSARMLRREVMKGFGGWREFVETRKRVRRIVRRMIGGMDEAWVKEAWGVWRGNVRERSWEETKGLLEEKTRRVEELEAKLEMLETAGKDRAMAAAKRMVQQWQSGVVVRVFGAWRDWSRGELEGRVKMERFVKRWKNLAVNGCWVSWVSYVSENKRYRSVVGRFVSRMKMRFVAMCFDGFARFALEAKRERVVLDKFRRRWGNMTVARGFGG</sequence>
<protein>
    <recommendedName>
        <fullName evidence="5">Sfi1 spindle body domain-containing protein</fullName>
    </recommendedName>
</protein>
<feature type="region of interest" description="Disordered" evidence="2">
    <location>
        <begin position="1"/>
        <end position="24"/>
    </location>
</feature>
<proteinExistence type="predicted"/>
<evidence type="ECO:0000313" key="3">
    <source>
        <dbReference type="EMBL" id="GMI31635.1"/>
    </source>
</evidence>
<feature type="compositionally biased region" description="Polar residues" evidence="2">
    <location>
        <begin position="142"/>
        <end position="158"/>
    </location>
</feature>
<dbReference type="OrthoDB" id="195537at2759"/>
<name>A0A9W7G3N6_9STRA</name>
<evidence type="ECO:0000256" key="2">
    <source>
        <dbReference type="SAM" id="MobiDB-lite"/>
    </source>
</evidence>
<feature type="coiled-coil region" evidence="1">
    <location>
        <begin position="240"/>
        <end position="285"/>
    </location>
</feature>
<dbReference type="EMBL" id="BRYA01000748">
    <property type="protein sequence ID" value="GMI31635.1"/>
    <property type="molecule type" value="Genomic_DNA"/>
</dbReference>
<keyword evidence="4" id="KW-1185">Reference proteome</keyword>